<accession>A0A139GUJ0</accession>
<protein>
    <submittedName>
        <fullName evidence="2">Uncharacterized protein</fullName>
    </submittedName>
</protein>
<feature type="compositionally biased region" description="Polar residues" evidence="1">
    <location>
        <begin position="240"/>
        <end position="249"/>
    </location>
</feature>
<comment type="caution">
    <text evidence="2">The sequence shown here is derived from an EMBL/GenBank/DDBJ whole genome shotgun (WGS) entry which is preliminary data.</text>
</comment>
<reference evidence="2 3" key="1">
    <citation type="submission" date="2015-07" db="EMBL/GenBank/DDBJ databases">
        <title>Comparative genomics of the Sigatoka disease complex on banana suggests a link between parallel evolutionary changes in Pseudocercospora fijiensis and Pseudocercospora eumusae and increased virulence on the banana host.</title>
        <authorList>
            <person name="Chang T.-C."/>
            <person name="Salvucci A."/>
            <person name="Crous P.W."/>
            <person name="Stergiopoulos I."/>
        </authorList>
    </citation>
    <scope>NUCLEOTIDE SEQUENCE [LARGE SCALE GENOMIC DNA]</scope>
    <source>
        <strain evidence="2 3">CBS 116634</strain>
    </source>
</reference>
<dbReference type="AlphaFoldDB" id="A0A139GUJ0"/>
<evidence type="ECO:0000313" key="2">
    <source>
        <dbReference type="EMBL" id="KXS93869.1"/>
    </source>
</evidence>
<feature type="region of interest" description="Disordered" evidence="1">
    <location>
        <begin position="125"/>
        <end position="249"/>
    </location>
</feature>
<gene>
    <name evidence="2" type="ORF">AC579_4605</name>
</gene>
<name>A0A139GUJ0_9PEZI</name>
<keyword evidence="3" id="KW-1185">Reference proteome</keyword>
<evidence type="ECO:0000256" key="1">
    <source>
        <dbReference type="SAM" id="MobiDB-lite"/>
    </source>
</evidence>
<dbReference type="Proteomes" id="UP000073492">
    <property type="component" value="Unassembled WGS sequence"/>
</dbReference>
<dbReference type="OrthoDB" id="10436381at2759"/>
<evidence type="ECO:0000313" key="3">
    <source>
        <dbReference type="Proteomes" id="UP000073492"/>
    </source>
</evidence>
<organism evidence="2 3">
    <name type="scientific">Pseudocercospora musae</name>
    <dbReference type="NCBI Taxonomy" id="113226"/>
    <lineage>
        <taxon>Eukaryota</taxon>
        <taxon>Fungi</taxon>
        <taxon>Dikarya</taxon>
        <taxon>Ascomycota</taxon>
        <taxon>Pezizomycotina</taxon>
        <taxon>Dothideomycetes</taxon>
        <taxon>Dothideomycetidae</taxon>
        <taxon>Mycosphaerellales</taxon>
        <taxon>Mycosphaerellaceae</taxon>
        <taxon>Pseudocercospora</taxon>
    </lineage>
</organism>
<sequence>MADTTIVAALDESAVLKPADHLNILLQRLKSPSPSFQTIEHRTYSVDMRLPPGLLQLVSAPKYAAIKRLIEKACSGTRACTLVQSKQRTTTKVCEILEMLCEALGVPEHGDSKRKKKKKAAAAAASGFTMLQPHEVKQEPGIQSMEGLESSINATSSSRKRKRNNATAPNAIQAIIVPDDDDQKKKTTHTTTDGDSLFVSESESASHGRLDSPSSDSGDDEGRQGGRHGGGKRARLDVAHSSTMKWSAL</sequence>
<dbReference type="EMBL" id="LFZO01001074">
    <property type="protein sequence ID" value="KXS93869.1"/>
    <property type="molecule type" value="Genomic_DNA"/>
</dbReference>
<proteinExistence type="predicted"/>